<name>A0A0F9FMA2_9ZZZZ</name>
<accession>A0A0F9FMA2</accession>
<protein>
    <recommendedName>
        <fullName evidence="13">TRASH domain-containing protein</fullName>
    </recommendedName>
</protein>
<evidence type="ECO:0000259" key="13">
    <source>
        <dbReference type="SMART" id="SM00746"/>
    </source>
</evidence>
<reference evidence="14" key="1">
    <citation type="journal article" date="2015" name="Nature">
        <title>Complex archaea that bridge the gap between prokaryotes and eukaryotes.</title>
        <authorList>
            <person name="Spang A."/>
            <person name="Saw J.H."/>
            <person name="Jorgensen S.L."/>
            <person name="Zaremba-Niedzwiedzka K."/>
            <person name="Martijn J."/>
            <person name="Lind A.E."/>
            <person name="van Eijk R."/>
            <person name="Schleper C."/>
            <person name="Guy L."/>
            <person name="Ettema T.J."/>
        </authorList>
    </citation>
    <scope>NUCLEOTIDE SEQUENCE</scope>
</reference>
<dbReference type="GO" id="GO:0055070">
    <property type="term" value="P:copper ion homeostasis"/>
    <property type="evidence" value="ECO:0007669"/>
    <property type="project" value="TreeGrafter"/>
</dbReference>
<dbReference type="InterPro" id="IPR007029">
    <property type="entry name" value="YHS_dom"/>
</dbReference>
<dbReference type="SUPFAM" id="SSF47240">
    <property type="entry name" value="Ferritin-like"/>
    <property type="match status" value="1"/>
</dbReference>
<keyword evidence="9 12" id="KW-1133">Transmembrane helix</keyword>
<comment type="similarity">
    <text evidence="2">Belongs to the cation transport ATPase (P-type) (TC 3.A.3) family. Type IB subfamily.</text>
</comment>
<feature type="transmembrane region" description="Helical" evidence="12">
    <location>
        <begin position="227"/>
        <end position="253"/>
    </location>
</feature>
<dbReference type="SMART" id="SM00746">
    <property type="entry name" value="TRASH"/>
    <property type="match status" value="1"/>
</dbReference>
<evidence type="ECO:0000256" key="2">
    <source>
        <dbReference type="ARBA" id="ARBA00006024"/>
    </source>
</evidence>
<keyword evidence="6" id="KW-0547">Nucleotide-binding</keyword>
<dbReference type="Pfam" id="PF19335">
    <property type="entry name" value="HMBD"/>
    <property type="match status" value="1"/>
</dbReference>
<dbReference type="AlphaFoldDB" id="A0A0F9FMA2"/>
<dbReference type="InterPro" id="IPR009078">
    <property type="entry name" value="Ferritin-like_SF"/>
</dbReference>
<dbReference type="InterPro" id="IPR008250">
    <property type="entry name" value="ATPase_P-typ_transduc_dom_A_sf"/>
</dbReference>
<dbReference type="Pfam" id="PF00122">
    <property type="entry name" value="E1-E2_ATPase"/>
    <property type="match status" value="1"/>
</dbReference>
<dbReference type="GO" id="GO:0005524">
    <property type="term" value="F:ATP binding"/>
    <property type="evidence" value="ECO:0007669"/>
    <property type="project" value="UniProtKB-KW"/>
</dbReference>
<dbReference type="GO" id="GO:0005507">
    <property type="term" value="F:copper ion binding"/>
    <property type="evidence" value="ECO:0007669"/>
    <property type="project" value="TreeGrafter"/>
</dbReference>
<keyword evidence="3" id="KW-1003">Cell membrane</keyword>
<evidence type="ECO:0000256" key="4">
    <source>
        <dbReference type="ARBA" id="ARBA00022692"/>
    </source>
</evidence>
<dbReference type="PANTHER" id="PTHR43520">
    <property type="entry name" value="ATP7, ISOFORM B"/>
    <property type="match status" value="1"/>
</dbReference>
<feature type="compositionally biased region" description="Low complexity" evidence="11">
    <location>
        <begin position="26"/>
        <end position="39"/>
    </location>
</feature>
<comment type="caution">
    <text evidence="14">The sequence shown here is derived from an EMBL/GenBank/DDBJ whole genome shotgun (WGS) entry which is preliminary data.</text>
</comment>
<dbReference type="InterPro" id="IPR011017">
    <property type="entry name" value="TRASH_dom"/>
</dbReference>
<proteinExistence type="inferred from homology"/>
<feature type="transmembrane region" description="Helical" evidence="12">
    <location>
        <begin position="162"/>
        <end position="182"/>
    </location>
</feature>
<evidence type="ECO:0000256" key="6">
    <source>
        <dbReference type="ARBA" id="ARBA00022741"/>
    </source>
</evidence>
<evidence type="ECO:0000256" key="1">
    <source>
        <dbReference type="ARBA" id="ARBA00004651"/>
    </source>
</evidence>
<keyword evidence="4 12" id="KW-0812">Transmembrane</keyword>
<sequence length="379" mass="41444">MYMTKYDSSAMRTDSPMPKQCCNHKAAPQQHADPDQAGQTAKDPICGMTVDVATAKHKHEYKGRDFYFCSAHCLAKFRQDPAKYAITGTAHAAEKVAEKVPAQVAESTPVDAGAVYTCPMHPEVIRDHPDACPICGMDLEPQTVTSEEEEASPELVDMTRRFWISLALTLPVFLLAMSEMIPGWSLRQVLPGRLFIWIQLALTTPVVLWGGWPFFQRGWASLVNRHLNMFTLIALGTGTAYVYSLVAAVFPSIFPASFHGVGGDVPVYFESAAVIITLVLLGQVLELRARRRTNSAIRALLGLVPKTARVVQEDGTEVDAPIEHVQPEDRLRVRPGEKVPVDGVVLEGTSFVDESMITGESIPVEKRAGDEVTGATVNG</sequence>
<dbReference type="NCBIfam" id="TIGR01494">
    <property type="entry name" value="ATPase_P-type"/>
    <property type="match status" value="1"/>
</dbReference>
<evidence type="ECO:0000256" key="12">
    <source>
        <dbReference type="SAM" id="Phobius"/>
    </source>
</evidence>
<evidence type="ECO:0000256" key="11">
    <source>
        <dbReference type="SAM" id="MobiDB-lite"/>
    </source>
</evidence>
<evidence type="ECO:0000256" key="7">
    <source>
        <dbReference type="ARBA" id="ARBA00022840"/>
    </source>
</evidence>
<feature type="compositionally biased region" description="Polar residues" evidence="11">
    <location>
        <begin position="1"/>
        <end position="12"/>
    </location>
</feature>
<dbReference type="InterPro" id="IPR059000">
    <property type="entry name" value="ATPase_P-type_domA"/>
</dbReference>
<dbReference type="Gene3D" id="2.70.150.10">
    <property type="entry name" value="Calcium-transporting ATPase, cytoplasmic transduction domain A"/>
    <property type="match status" value="1"/>
</dbReference>
<evidence type="ECO:0000313" key="14">
    <source>
        <dbReference type="EMBL" id="KKL58410.1"/>
    </source>
</evidence>
<feature type="transmembrane region" description="Helical" evidence="12">
    <location>
        <begin position="194"/>
        <end position="215"/>
    </location>
</feature>
<dbReference type="GO" id="GO:0005886">
    <property type="term" value="C:plasma membrane"/>
    <property type="evidence" value="ECO:0007669"/>
    <property type="project" value="UniProtKB-SubCell"/>
</dbReference>
<dbReference type="PANTHER" id="PTHR43520:SF8">
    <property type="entry name" value="P-TYPE CU(+) TRANSPORTER"/>
    <property type="match status" value="1"/>
</dbReference>
<feature type="region of interest" description="Disordered" evidence="11">
    <location>
        <begin position="1"/>
        <end position="42"/>
    </location>
</feature>
<dbReference type="FunFam" id="2.70.150.10:FF:000020">
    <property type="entry name" value="Copper-exporting P-type ATPase A"/>
    <property type="match status" value="1"/>
</dbReference>
<evidence type="ECO:0000256" key="9">
    <source>
        <dbReference type="ARBA" id="ARBA00022989"/>
    </source>
</evidence>
<comment type="subcellular location">
    <subcellularLocation>
        <location evidence="1">Cell membrane</location>
        <topology evidence="1">Multi-pass membrane protein</topology>
    </subcellularLocation>
</comment>
<dbReference type="InterPro" id="IPR012348">
    <property type="entry name" value="RNR-like"/>
</dbReference>
<dbReference type="Gene3D" id="1.10.620.20">
    <property type="entry name" value="Ribonucleotide Reductase, subunit A"/>
    <property type="match status" value="1"/>
</dbReference>
<evidence type="ECO:0000256" key="3">
    <source>
        <dbReference type="ARBA" id="ARBA00022475"/>
    </source>
</evidence>
<keyword evidence="7" id="KW-0067">ATP-binding</keyword>
<organism evidence="14">
    <name type="scientific">marine sediment metagenome</name>
    <dbReference type="NCBI Taxonomy" id="412755"/>
    <lineage>
        <taxon>unclassified sequences</taxon>
        <taxon>metagenomes</taxon>
        <taxon>ecological metagenomes</taxon>
    </lineage>
</organism>
<gene>
    <name evidence="14" type="ORF">LCGC14_2225670</name>
</gene>
<feature type="domain" description="TRASH" evidence="13">
    <location>
        <begin position="43"/>
        <end position="81"/>
    </location>
</feature>
<dbReference type="Pfam" id="PF04945">
    <property type="entry name" value="YHS"/>
    <property type="match status" value="1"/>
</dbReference>
<feature type="transmembrane region" description="Helical" evidence="12">
    <location>
        <begin position="265"/>
        <end position="285"/>
    </location>
</feature>
<dbReference type="InterPro" id="IPR045800">
    <property type="entry name" value="HMBD"/>
</dbReference>
<dbReference type="GO" id="GO:0043682">
    <property type="term" value="F:P-type divalent copper transporter activity"/>
    <property type="evidence" value="ECO:0007669"/>
    <property type="project" value="TreeGrafter"/>
</dbReference>
<keyword evidence="10 12" id="KW-0472">Membrane</keyword>
<keyword evidence="8" id="KW-1278">Translocase</keyword>
<evidence type="ECO:0000256" key="5">
    <source>
        <dbReference type="ARBA" id="ARBA00022723"/>
    </source>
</evidence>
<dbReference type="GO" id="GO:0016887">
    <property type="term" value="F:ATP hydrolysis activity"/>
    <property type="evidence" value="ECO:0007669"/>
    <property type="project" value="InterPro"/>
</dbReference>
<evidence type="ECO:0000256" key="8">
    <source>
        <dbReference type="ARBA" id="ARBA00022967"/>
    </source>
</evidence>
<evidence type="ECO:0000256" key="10">
    <source>
        <dbReference type="ARBA" id="ARBA00023136"/>
    </source>
</evidence>
<dbReference type="InterPro" id="IPR001757">
    <property type="entry name" value="P_typ_ATPase"/>
</dbReference>
<dbReference type="GO" id="GO:0016491">
    <property type="term" value="F:oxidoreductase activity"/>
    <property type="evidence" value="ECO:0007669"/>
    <property type="project" value="InterPro"/>
</dbReference>
<dbReference type="SUPFAM" id="SSF81653">
    <property type="entry name" value="Calcium ATPase, transduction domain A"/>
    <property type="match status" value="1"/>
</dbReference>
<dbReference type="EMBL" id="LAZR01029836">
    <property type="protein sequence ID" value="KKL58410.1"/>
    <property type="molecule type" value="Genomic_DNA"/>
</dbReference>
<keyword evidence="5" id="KW-0479">Metal-binding</keyword>
<feature type="non-terminal residue" evidence="14">
    <location>
        <position position="379"/>
    </location>
</feature>